<evidence type="ECO:0000313" key="3">
    <source>
        <dbReference type="Proteomes" id="UP000823935"/>
    </source>
</evidence>
<dbReference type="Gene3D" id="3.40.630.30">
    <property type="match status" value="1"/>
</dbReference>
<dbReference type="GO" id="GO:0016747">
    <property type="term" value="F:acyltransferase activity, transferring groups other than amino-acyl groups"/>
    <property type="evidence" value="ECO:0007669"/>
    <property type="project" value="InterPro"/>
</dbReference>
<dbReference type="Proteomes" id="UP000823935">
    <property type="component" value="Unassembled WGS sequence"/>
</dbReference>
<evidence type="ECO:0000313" key="2">
    <source>
        <dbReference type="EMBL" id="HIS31189.1"/>
    </source>
</evidence>
<dbReference type="EMBL" id="DVIQ01000031">
    <property type="protein sequence ID" value="HIS31189.1"/>
    <property type="molecule type" value="Genomic_DNA"/>
</dbReference>
<sequence length="152" mass="17442">MEYGAVKPLRDFPEEAEKAAGWFHEKWGVPRKEYLESIRECIRKRSGIPQWYVITDEQGEIAAGAGLIENDFHQRPDLTPNLCALFVEEPKRGRGIARALLQFIRDDAGSMGIPRLYLITDHTAFYEKCGWEFLTMVTENEGGQVRMYTAQT</sequence>
<comment type="caution">
    <text evidence="2">The sequence shown here is derived from an EMBL/GenBank/DDBJ whole genome shotgun (WGS) entry which is preliminary data.</text>
</comment>
<accession>A0A9D1JKB2</accession>
<proteinExistence type="predicted"/>
<dbReference type="Pfam" id="PF00583">
    <property type="entry name" value="Acetyltransf_1"/>
    <property type="match status" value="1"/>
</dbReference>
<name>A0A9D1JKB2_9FIRM</name>
<dbReference type="SUPFAM" id="SSF55729">
    <property type="entry name" value="Acyl-CoA N-acyltransferases (Nat)"/>
    <property type="match status" value="1"/>
</dbReference>
<feature type="domain" description="N-acetyltransferase" evidence="1">
    <location>
        <begin position="7"/>
        <end position="152"/>
    </location>
</feature>
<reference evidence="2" key="2">
    <citation type="journal article" date="2021" name="PeerJ">
        <title>Extensive microbial diversity within the chicken gut microbiome revealed by metagenomics and culture.</title>
        <authorList>
            <person name="Gilroy R."/>
            <person name="Ravi A."/>
            <person name="Getino M."/>
            <person name="Pursley I."/>
            <person name="Horton D.L."/>
            <person name="Alikhan N.F."/>
            <person name="Baker D."/>
            <person name="Gharbi K."/>
            <person name="Hall N."/>
            <person name="Watson M."/>
            <person name="Adriaenssens E.M."/>
            <person name="Foster-Nyarko E."/>
            <person name="Jarju S."/>
            <person name="Secka A."/>
            <person name="Antonio M."/>
            <person name="Oren A."/>
            <person name="Chaudhuri R.R."/>
            <person name="La Ragione R."/>
            <person name="Hildebrand F."/>
            <person name="Pallen M.J."/>
        </authorList>
    </citation>
    <scope>NUCLEOTIDE SEQUENCE</scope>
    <source>
        <strain evidence="2">CHK190-19873</strain>
    </source>
</reference>
<evidence type="ECO:0000259" key="1">
    <source>
        <dbReference type="PROSITE" id="PS51186"/>
    </source>
</evidence>
<dbReference type="PROSITE" id="PS51186">
    <property type="entry name" value="GNAT"/>
    <property type="match status" value="1"/>
</dbReference>
<dbReference type="AlphaFoldDB" id="A0A9D1JKB2"/>
<dbReference type="InterPro" id="IPR016181">
    <property type="entry name" value="Acyl_CoA_acyltransferase"/>
</dbReference>
<gene>
    <name evidence="2" type="ORF">IAB44_06540</name>
</gene>
<reference evidence="2" key="1">
    <citation type="submission" date="2020-10" db="EMBL/GenBank/DDBJ databases">
        <authorList>
            <person name="Gilroy R."/>
        </authorList>
    </citation>
    <scope>NUCLEOTIDE SEQUENCE</scope>
    <source>
        <strain evidence="2">CHK190-19873</strain>
    </source>
</reference>
<protein>
    <submittedName>
        <fullName evidence="2">GNAT family N-acetyltransferase</fullName>
    </submittedName>
</protein>
<dbReference type="CDD" id="cd04301">
    <property type="entry name" value="NAT_SF"/>
    <property type="match status" value="1"/>
</dbReference>
<dbReference type="InterPro" id="IPR000182">
    <property type="entry name" value="GNAT_dom"/>
</dbReference>
<organism evidence="2 3">
    <name type="scientific">Candidatus Limivivens intestinipullorum</name>
    <dbReference type="NCBI Taxonomy" id="2840858"/>
    <lineage>
        <taxon>Bacteria</taxon>
        <taxon>Bacillati</taxon>
        <taxon>Bacillota</taxon>
        <taxon>Clostridia</taxon>
        <taxon>Lachnospirales</taxon>
        <taxon>Lachnospiraceae</taxon>
        <taxon>Lachnospiraceae incertae sedis</taxon>
        <taxon>Candidatus Limivivens</taxon>
    </lineage>
</organism>